<dbReference type="InParanoid" id="C1GBG7"/>
<evidence type="ECO:0000313" key="2">
    <source>
        <dbReference type="Proteomes" id="UP000001628"/>
    </source>
</evidence>
<dbReference type="EMBL" id="KN275961">
    <property type="protein sequence ID" value="EEH48889.2"/>
    <property type="molecule type" value="Genomic_DNA"/>
</dbReference>
<dbReference type="VEuPathDB" id="FungiDB:PADG_04968"/>
<protein>
    <submittedName>
        <fullName evidence="1">Uncharacterized protein</fullName>
    </submittedName>
</protein>
<evidence type="ECO:0000313" key="1">
    <source>
        <dbReference type="EMBL" id="EEH48889.2"/>
    </source>
</evidence>
<proteinExistence type="predicted"/>
<dbReference type="RefSeq" id="XP_010760214.1">
    <property type="nucleotide sequence ID" value="XM_010761912.1"/>
</dbReference>
<sequence length="61" mass="6960">MAEIHRFPDPFGIMAHRLLFVNHVGQVAQRPSFQTDLGREIGQKRFPKIAFVKALNTLGTR</sequence>
<dbReference type="GeneID" id="22583984"/>
<dbReference type="AlphaFoldDB" id="C1GBG7"/>
<dbReference type="Proteomes" id="UP000001628">
    <property type="component" value="Unassembled WGS sequence"/>
</dbReference>
<dbReference type="KEGG" id="pbn:PADG_04968"/>
<gene>
    <name evidence="1" type="ORF">PADG_04968</name>
</gene>
<accession>C1GBG7</accession>
<name>C1GBG7_PARBD</name>
<dbReference type="HOGENOM" id="CLU_2923274_0_0_1"/>
<keyword evidence="2" id="KW-1185">Reference proteome</keyword>
<reference evidence="1 2" key="1">
    <citation type="journal article" date="2011" name="PLoS Genet.">
        <title>Comparative genomic analysis of human fungal pathogens causing paracoccidioidomycosis.</title>
        <authorList>
            <person name="Desjardins C.A."/>
            <person name="Champion M.D."/>
            <person name="Holder J.W."/>
            <person name="Muszewska A."/>
            <person name="Goldberg J."/>
            <person name="Bailao A.M."/>
            <person name="Brigido M.M."/>
            <person name="Ferreira M.E."/>
            <person name="Garcia A.M."/>
            <person name="Grynberg M."/>
            <person name="Gujja S."/>
            <person name="Heiman D.I."/>
            <person name="Henn M.R."/>
            <person name="Kodira C.D."/>
            <person name="Leon-Narvaez H."/>
            <person name="Longo L.V."/>
            <person name="Ma L.J."/>
            <person name="Malavazi I."/>
            <person name="Matsuo A.L."/>
            <person name="Morais F.V."/>
            <person name="Pereira M."/>
            <person name="Rodriguez-Brito S."/>
            <person name="Sakthikumar S."/>
            <person name="Salem-Izacc S.M."/>
            <person name="Sykes S.M."/>
            <person name="Teixeira M.M."/>
            <person name="Vallejo M.C."/>
            <person name="Walter M.E."/>
            <person name="Yandava C."/>
            <person name="Young S."/>
            <person name="Zeng Q."/>
            <person name="Zucker J."/>
            <person name="Felipe M.S."/>
            <person name="Goldman G.H."/>
            <person name="Haas B.J."/>
            <person name="McEwen J.G."/>
            <person name="Nino-Vega G."/>
            <person name="Puccia R."/>
            <person name="San-Blas G."/>
            <person name="Soares C.M."/>
            <person name="Birren B.W."/>
            <person name="Cuomo C.A."/>
        </authorList>
    </citation>
    <scope>NUCLEOTIDE SEQUENCE [LARGE SCALE GENOMIC DNA]</scope>
    <source>
        <strain evidence="1 2">Pb18</strain>
    </source>
</reference>
<organism evidence="1 2">
    <name type="scientific">Paracoccidioides brasiliensis (strain Pb18)</name>
    <dbReference type="NCBI Taxonomy" id="502780"/>
    <lineage>
        <taxon>Eukaryota</taxon>
        <taxon>Fungi</taxon>
        <taxon>Dikarya</taxon>
        <taxon>Ascomycota</taxon>
        <taxon>Pezizomycotina</taxon>
        <taxon>Eurotiomycetes</taxon>
        <taxon>Eurotiomycetidae</taxon>
        <taxon>Onygenales</taxon>
        <taxon>Ajellomycetaceae</taxon>
        <taxon>Paracoccidioides</taxon>
    </lineage>
</organism>